<dbReference type="RefSeq" id="WP_106930890.1">
    <property type="nucleotide sequence ID" value="NZ_PYFT01000001.1"/>
</dbReference>
<dbReference type="OrthoDB" id="894232at2"/>
<reference evidence="2 3" key="1">
    <citation type="submission" date="2018-03" db="EMBL/GenBank/DDBJ databases">
        <title>Adhaeribacter sp. HMF7605 Genome sequencing and assembly.</title>
        <authorList>
            <person name="Kang H."/>
            <person name="Kang J."/>
            <person name="Cha I."/>
            <person name="Kim H."/>
            <person name="Joh K."/>
        </authorList>
    </citation>
    <scope>NUCLEOTIDE SEQUENCE [LARGE SCALE GENOMIC DNA]</scope>
    <source>
        <strain evidence="2 3">HMF7605</strain>
    </source>
</reference>
<evidence type="ECO:0008006" key="4">
    <source>
        <dbReference type="Google" id="ProtNLM"/>
    </source>
</evidence>
<name>A0A2T2YH67_9BACT</name>
<organism evidence="2 3">
    <name type="scientific">Adhaeribacter arboris</name>
    <dbReference type="NCBI Taxonomy" id="2072846"/>
    <lineage>
        <taxon>Bacteria</taxon>
        <taxon>Pseudomonadati</taxon>
        <taxon>Bacteroidota</taxon>
        <taxon>Cytophagia</taxon>
        <taxon>Cytophagales</taxon>
        <taxon>Hymenobacteraceae</taxon>
        <taxon>Adhaeribacter</taxon>
    </lineage>
</organism>
<dbReference type="SUPFAM" id="SSF50044">
    <property type="entry name" value="SH3-domain"/>
    <property type="match status" value="1"/>
</dbReference>
<dbReference type="Gene3D" id="2.30.30.40">
    <property type="entry name" value="SH3 Domains"/>
    <property type="match status" value="1"/>
</dbReference>
<keyword evidence="3" id="KW-1185">Reference proteome</keyword>
<dbReference type="InterPro" id="IPR036028">
    <property type="entry name" value="SH3-like_dom_sf"/>
</dbReference>
<proteinExistence type="predicted"/>
<dbReference type="AlphaFoldDB" id="A0A2T2YH67"/>
<evidence type="ECO:0000313" key="3">
    <source>
        <dbReference type="Proteomes" id="UP000240357"/>
    </source>
</evidence>
<accession>A0A2T2YH67</accession>
<protein>
    <recommendedName>
        <fullName evidence="4">SH3b domain-containing protein</fullName>
    </recommendedName>
</protein>
<feature type="signal peptide" evidence="1">
    <location>
        <begin position="1"/>
        <end position="19"/>
    </location>
</feature>
<dbReference type="Proteomes" id="UP000240357">
    <property type="component" value="Unassembled WGS sequence"/>
</dbReference>
<sequence>MKKIFLSLVLIAQLGFAMADNKNPVMVVQARYENIKMFMQPGTSTPIIETITTADRVELIKKWNTHWALVRVNDKVGYVVYSELSYLNAKPLPQTKTLATR</sequence>
<evidence type="ECO:0000313" key="2">
    <source>
        <dbReference type="EMBL" id="PSR54840.1"/>
    </source>
</evidence>
<gene>
    <name evidence="2" type="ORF">AHMF7605_15680</name>
</gene>
<keyword evidence="1" id="KW-0732">Signal</keyword>
<evidence type="ECO:0000256" key="1">
    <source>
        <dbReference type="SAM" id="SignalP"/>
    </source>
</evidence>
<dbReference type="EMBL" id="PYFT01000001">
    <property type="protein sequence ID" value="PSR54840.1"/>
    <property type="molecule type" value="Genomic_DNA"/>
</dbReference>
<comment type="caution">
    <text evidence="2">The sequence shown here is derived from an EMBL/GenBank/DDBJ whole genome shotgun (WGS) entry which is preliminary data.</text>
</comment>
<feature type="chain" id="PRO_5015711482" description="SH3b domain-containing protein" evidence="1">
    <location>
        <begin position="20"/>
        <end position="101"/>
    </location>
</feature>